<sequence>MRSTEEKIKRKVISAVIIVAILSTMAGCGKSQSRKEPITLTIWHVYGGQTDSPLNDLIDEFNGTEGKKEGIKIQVGMVSNTNTIHEEVLKAANKDPGAAKLPDLFISYPKTVLAMNDSGILADYHDYFSENELKDFIPEFLGEGEIDGRLLVFPVAKSTEILFVNKTIFDRFSADTGASMEQLTTWEDLFDLSDAYYEWSDAQTPDVEGDGKSMFVHDYHFNYFQVGVESLGTDFFNGDKIVYDTSEFGQVWEPYARAAIEGGIWLNEGYATEPLRTGESIVSVASSASVLYYEDIVTYSDNRSEPIEIIARPVPVFKNGGKLVMQRGAGICLTKSDPEREEAAAKFVKWLTEPEKNVQFVTSVGYMPVTEKAFELLPEAINNLTNEKYKSLYQAFIDTQNEYTFYCAPQMDSYLDSEMKFEKNIRMKLTSARKRYMNNEADIETLVWDTFQEFSDSME</sequence>
<dbReference type="Proteomes" id="UP000260841">
    <property type="component" value="Unassembled WGS sequence"/>
</dbReference>
<evidence type="ECO:0000313" key="1">
    <source>
        <dbReference type="EMBL" id="RGN92545.1"/>
    </source>
</evidence>
<dbReference type="AlphaFoldDB" id="A0A3E5EU94"/>
<reference evidence="1 2" key="1">
    <citation type="submission" date="2018-08" db="EMBL/GenBank/DDBJ databases">
        <title>A genome reference for cultivated species of the human gut microbiota.</title>
        <authorList>
            <person name="Zou Y."/>
            <person name="Xue W."/>
            <person name="Luo G."/>
        </authorList>
    </citation>
    <scope>NUCLEOTIDE SEQUENCE [LARGE SCALE GENOMIC DNA]</scope>
    <source>
        <strain evidence="1 2">OM03-2</strain>
    </source>
</reference>
<evidence type="ECO:0000313" key="2">
    <source>
        <dbReference type="Proteomes" id="UP000260841"/>
    </source>
</evidence>
<dbReference type="Pfam" id="PF13416">
    <property type="entry name" value="SBP_bac_8"/>
    <property type="match status" value="1"/>
</dbReference>
<organism evidence="1 2">
    <name type="scientific">Dorea formicigenerans</name>
    <dbReference type="NCBI Taxonomy" id="39486"/>
    <lineage>
        <taxon>Bacteria</taxon>
        <taxon>Bacillati</taxon>
        <taxon>Bacillota</taxon>
        <taxon>Clostridia</taxon>
        <taxon>Lachnospirales</taxon>
        <taxon>Lachnospiraceae</taxon>
        <taxon>Dorea</taxon>
    </lineage>
</organism>
<dbReference type="RefSeq" id="WP_117606088.1">
    <property type="nucleotide sequence ID" value="NZ_QSVB01000003.1"/>
</dbReference>
<dbReference type="Gene3D" id="3.40.190.10">
    <property type="entry name" value="Periplasmic binding protein-like II"/>
    <property type="match status" value="1"/>
</dbReference>
<dbReference type="PROSITE" id="PS51257">
    <property type="entry name" value="PROKAR_LIPOPROTEIN"/>
    <property type="match status" value="1"/>
</dbReference>
<dbReference type="EMBL" id="QSVB01000003">
    <property type="protein sequence ID" value="RGN92545.1"/>
    <property type="molecule type" value="Genomic_DNA"/>
</dbReference>
<dbReference type="PANTHER" id="PTHR43649">
    <property type="entry name" value="ARABINOSE-BINDING PROTEIN-RELATED"/>
    <property type="match status" value="1"/>
</dbReference>
<dbReference type="InterPro" id="IPR050490">
    <property type="entry name" value="Bact_solute-bd_prot1"/>
</dbReference>
<protein>
    <submittedName>
        <fullName evidence="1">Extracellular solute-binding protein</fullName>
    </submittedName>
</protein>
<name>A0A3E5EU94_9FIRM</name>
<accession>A0A3E5EU94</accession>
<gene>
    <name evidence="1" type="ORF">DXB36_03985</name>
</gene>
<dbReference type="InterPro" id="IPR006059">
    <property type="entry name" value="SBP"/>
</dbReference>
<comment type="caution">
    <text evidence="1">The sequence shown here is derived from an EMBL/GenBank/DDBJ whole genome shotgun (WGS) entry which is preliminary data.</text>
</comment>
<dbReference type="SUPFAM" id="SSF53850">
    <property type="entry name" value="Periplasmic binding protein-like II"/>
    <property type="match status" value="1"/>
</dbReference>
<dbReference type="PANTHER" id="PTHR43649:SF12">
    <property type="entry name" value="DIACETYLCHITOBIOSE BINDING PROTEIN DASA"/>
    <property type="match status" value="1"/>
</dbReference>
<proteinExistence type="predicted"/>